<accession>A0AAV7MZT4</accession>
<organism evidence="1 2">
    <name type="scientific">Pleurodeles waltl</name>
    <name type="common">Iberian ribbed newt</name>
    <dbReference type="NCBI Taxonomy" id="8319"/>
    <lineage>
        <taxon>Eukaryota</taxon>
        <taxon>Metazoa</taxon>
        <taxon>Chordata</taxon>
        <taxon>Craniata</taxon>
        <taxon>Vertebrata</taxon>
        <taxon>Euteleostomi</taxon>
        <taxon>Amphibia</taxon>
        <taxon>Batrachia</taxon>
        <taxon>Caudata</taxon>
        <taxon>Salamandroidea</taxon>
        <taxon>Salamandridae</taxon>
        <taxon>Pleurodelinae</taxon>
        <taxon>Pleurodeles</taxon>
    </lineage>
</organism>
<name>A0AAV7MZT4_PLEWA</name>
<evidence type="ECO:0000313" key="1">
    <source>
        <dbReference type="EMBL" id="KAJ1109283.1"/>
    </source>
</evidence>
<sequence length="75" mass="8698">MPFLPRDPHSSRILTTHPVCLGVCALRAPCRPAMCIYFTTRDRQYWNVRVLIELCEGRDTGTRGQGYKRCDVRNE</sequence>
<dbReference type="EMBL" id="JANPWB010000013">
    <property type="protein sequence ID" value="KAJ1109283.1"/>
    <property type="molecule type" value="Genomic_DNA"/>
</dbReference>
<keyword evidence="2" id="KW-1185">Reference proteome</keyword>
<reference evidence="1" key="1">
    <citation type="journal article" date="2022" name="bioRxiv">
        <title>Sequencing and chromosome-scale assembly of the giantPleurodeles waltlgenome.</title>
        <authorList>
            <person name="Brown T."/>
            <person name="Elewa A."/>
            <person name="Iarovenko S."/>
            <person name="Subramanian E."/>
            <person name="Araus A.J."/>
            <person name="Petzold A."/>
            <person name="Susuki M."/>
            <person name="Suzuki K.-i.T."/>
            <person name="Hayashi T."/>
            <person name="Toyoda A."/>
            <person name="Oliveira C."/>
            <person name="Osipova E."/>
            <person name="Leigh N.D."/>
            <person name="Simon A."/>
            <person name="Yun M.H."/>
        </authorList>
    </citation>
    <scope>NUCLEOTIDE SEQUENCE</scope>
    <source>
        <strain evidence="1">20211129_DDA</strain>
        <tissue evidence="1">Liver</tissue>
    </source>
</reference>
<dbReference type="Proteomes" id="UP001066276">
    <property type="component" value="Chromosome 9"/>
</dbReference>
<protein>
    <submittedName>
        <fullName evidence="1">Uncharacterized protein</fullName>
    </submittedName>
</protein>
<dbReference type="AlphaFoldDB" id="A0AAV7MZT4"/>
<evidence type="ECO:0000313" key="2">
    <source>
        <dbReference type="Proteomes" id="UP001066276"/>
    </source>
</evidence>
<proteinExistence type="predicted"/>
<gene>
    <name evidence="1" type="ORF">NDU88_006645</name>
</gene>
<comment type="caution">
    <text evidence="1">The sequence shown here is derived from an EMBL/GenBank/DDBJ whole genome shotgun (WGS) entry which is preliminary data.</text>
</comment>